<dbReference type="InterPro" id="IPR015422">
    <property type="entry name" value="PyrdxlP-dep_Trfase_small"/>
</dbReference>
<sequence>MAVFSLVQMKPLAQHGRFAYHSAANGTAPMFEDLQPAPADKILALIGLFRADPRPGKVDLGVGVYKDRDGKTPVMRAVREAEKRLLQSQDTKTYLGLAGDTGFNTAMAGLVFGPAAELTRIRAAQAPGGSGALRLVAELLKRTRSDATIWLSDPTWPNHMPVMRAAGLQIRVYPYFDTASGAVRFADMISALATAKSGDVVLLHGCCHNPTGANLDTAQWAEIADLVVERGLLPFVDIAYQGFGEGLDADAVGLRLLAAKVPEMVVASSCSKNFAVYRDRVGAAMILAKDSTQADVAMSQMLSAARAMYSMPPDHGAAAVRIVLEDATLRADWEAELEEMRLRMLRLRVQLAEALRRHSNSDRFDFVASHRGMFSRLGLSEAQVERLRAEHGVYMVGDSRINVAGLPEDGMDALAKAIVSVLD</sequence>
<evidence type="ECO:0000256" key="7">
    <source>
        <dbReference type="RuleBase" id="RU000481"/>
    </source>
</evidence>
<dbReference type="Pfam" id="PF00155">
    <property type="entry name" value="Aminotran_1_2"/>
    <property type="match status" value="1"/>
</dbReference>
<proteinExistence type="inferred from homology"/>
<dbReference type="NCBIfam" id="NF006719">
    <property type="entry name" value="PRK09257.1"/>
    <property type="match status" value="1"/>
</dbReference>
<dbReference type="GO" id="GO:0004069">
    <property type="term" value="F:L-aspartate:2-oxoglutarate aminotransferase activity"/>
    <property type="evidence" value="ECO:0007669"/>
    <property type="project" value="TreeGrafter"/>
</dbReference>
<evidence type="ECO:0000256" key="1">
    <source>
        <dbReference type="ARBA" id="ARBA00001933"/>
    </source>
</evidence>
<keyword evidence="6" id="KW-0663">Pyridoxal phosphate</keyword>
<dbReference type="AlphaFoldDB" id="A0A2P9AVL3"/>
<evidence type="ECO:0000313" key="10">
    <source>
        <dbReference type="EMBL" id="SJM35159.1"/>
    </source>
</evidence>
<comment type="cofactor">
    <cofactor evidence="1 7">
        <name>pyridoxal 5'-phosphate</name>
        <dbReference type="ChEBI" id="CHEBI:597326"/>
    </cofactor>
</comment>
<dbReference type="EC" id="2.6.1.-" evidence="7"/>
<dbReference type="GO" id="GO:0030170">
    <property type="term" value="F:pyridoxal phosphate binding"/>
    <property type="evidence" value="ECO:0007669"/>
    <property type="project" value="InterPro"/>
</dbReference>
<dbReference type="PRINTS" id="PR00799">
    <property type="entry name" value="TRANSAMINASE"/>
</dbReference>
<dbReference type="GO" id="GO:0042802">
    <property type="term" value="F:identical protein binding"/>
    <property type="evidence" value="ECO:0007669"/>
    <property type="project" value="TreeGrafter"/>
</dbReference>
<dbReference type="GO" id="GO:0004838">
    <property type="term" value="F:L-tyrosine-2-oxoglutarate transaminase activity"/>
    <property type="evidence" value="ECO:0007669"/>
    <property type="project" value="TreeGrafter"/>
</dbReference>
<evidence type="ECO:0000256" key="6">
    <source>
        <dbReference type="ARBA" id="ARBA00022898"/>
    </source>
</evidence>
<dbReference type="Gene3D" id="3.90.1150.10">
    <property type="entry name" value="Aspartate Aminotransferase, domain 1"/>
    <property type="match status" value="1"/>
</dbReference>
<feature type="domain" description="Aminotransferase class I/classII large" evidence="9">
    <location>
        <begin position="56"/>
        <end position="418"/>
    </location>
</feature>
<dbReference type="InterPro" id="IPR000796">
    <property type="entry name" value="Asp_trans"/>
</dbReference>
<dbReference type="Proteomes" id="UP000245698">
    <property type="component" value="Unassembled WGS sequence"/>
</dbReference>
<dbReference type="GO" id="GO:0005829">
    <property type="term" value="C:cytosol"/>
    <property type="evidence" value="ECO:0007669"/>
    <property type="project" value="TreeGrafter"/>
</dbReference>
<dbReference type="InterPro" id="IPR015424">
    <property type="entry name" value="PyrdxlP-dep_Trfase"/>
</dbReference>
<dbReference type="PANTHER" id="PTHR11879:SF22">
    <property type="entry name" value="ASPARTATE AMINOTRANSFERASE, MITOCHONDRIAL"/>
    <property type="match status" value="1"/>
</dbReference>
<name>A0A2P9AVL3_9HYPH</name>
<keyword evidence="8" id="KW-0175">Coiled coil</keyword>
<dbReference type="GO" id="GO:0033585">
    <property type="term" value="P:L-phenylalanine biosynthetic process from chorismate via phenylpyruvate"/>
    <property type="evidence" value="ECO:0007669"/>
    <property type="project" value="TreeGrafter"/>
</dbReference>
<evidence type="ECO:0000256" key="5">
    <source>
        <dbReference type="ARBA" id="ARBA00022679"/>
    </source>
</evidence>
<dbReference type="InterPro" id="IPR015421">
    <property type="entry name" value="PyrdxlP-dep_Trfase_major"/>
</dbReference>
<dbReference type="InterPro" id="IPR004839">
    <property type="entry name" value="Aminotransferase_I/II_large"/>
</dbReference>
<comment type="similarity">
    <text evidence="2 7">Belongs to the class-I pyridoxal-phosphate-dependent aminotransferase family.</text>
</comment>
<keyword evidence="4 7" id="KW-0032">Aminotransferase</keyword>
<dbReference type="InterPro" id="IPR004838">
    <property type="entry name" value="NHTrfase_class1_PyrdxlP-BS"/>
</dbReference>
<dbReference type="CDD" id="cd00609">
    <property type="entry name" value="AAT_like"/>
    <property type="match status" value="1"/>
</dbReference>
<keyword evidence="11" id="KW-1185">Reference proteome</keyword>
<feature type="coiled-coil region" evidence="8">
    <location>
        <begin position="330"/>
        <end position="357"/>
    </location>
</feature>
<dbReference type="FunFam" id="3.40.640.10:FF:000066">
    <property type="entry name" value="Aspartate aminotransferase"/>
    <property type="match status" value="1"/>
</dbReference>
<accession>A0A2P9AVL3</accession>
<dbReference type="Gene3D" id="3.40.640.10">
    <property type="entry name" value="Type I PLP-dependent aspartate aminotransferase-like (Major domain)"/>
    <property type="match status" value="1"/>
</dbReference>
<evidence type="ECO:0000256" key="2">
    <source>
        <dbReference type="ARBA" id="ARBA00007441"/>
    </source>
</evidence>
<evidence type="ECO:0000256" key="4">
    <source>
        <dbReference type="ARBA" id="ARBA00022576"/>
    </source>
</evidence>
<comment type="subunit">
    <text evidence="3">Homodimer.</text>
</comment>
<evidence type="ECO:0000313" key="11">
    <source>
        <dbReference type="Proteomes" id="UP000245698"/>
    </source>
</evidence>
<dbReference type="EMBL" id="FUIG01000070">
    <property type="protein sequence ID" value="SJM35159.1"/>
    <property type="molecule type" value="Genomic_DNA"/>
</dbReference>
<dbReference type="PROSITE" id="PS00105">
    <property type="entry name" value="AA_TRANSFER_CLASS_1"/>
    <property type="match status" value="1"/>
</dbReference>
<evidence type="ECO:0000256" key="3">
    <source>
        <dbReference type="ARBA" id="ARBA00011738"/>
    </source>
</evidence>
<dbReference type="PANTHER" id="PTHR11879">
    <property type="entry name" value="ASPARTATE AMINOTRANSFERASE"/>
    <property type="match status" value="1"/>
</dbReference>
<organism evidence="10 11">
    <name type="scientific">Mesorhizobium delmotii</name>
    <dbReference type="NCBI Taxonomy" id="1631247"/>
    <lineage>
        <taxon>Bacteria</taxon>
        <taxon>Pseudomonadati</taxon>
        <taxon>Pseudomonadota</taxon>
        <taxon>Alphaproteobacteria</taxon>
        <taxon>Hyphomicrobiales</taxon>
        <taxon>Phyllobacteriaceae</taxon>
        <taxon>Mesorhizobium</taxon>
    </lineage>
</organism>
<reference evidence="11" key="1">
    <citation type="submission" date="2016-12" db="EMBL/GenBank/DDBJ databases">
        <authorList>
            <person name="Brunel B."/>
        </authorList>
    </citation>
    <scope>NUCLEOTIDE SEQUENCE [LARGE SCALE GENOMIC DNA]</scope>
</reference>
<keyword evidence="5 7" id="KW-0808">Transferase</keyword>
<evidence type="ECO:0000256" key="8">
    <source>
        <dbReference type="SAM" id="Coils"/>
    </source>
</evidence>
<evidence type="ECO:0000259" key="9">
    <source>
        <dbReference type="Pfam" id="PF00155"/>
    </source>
</evidence>
<protein>
    <recommendedName>
        <fullName evidence="7">Aminotransferase</fullName>
        <ecNumber evidence="7">2.6.1.-</ecNumber>
    </recommendedName>
</protein>
<dbReference type="SUPFAM" id="SSF53383">
    <property type="entry name" value="PLP-dependent transferases"/>
    <property type="match status" value="1"/>
</dbReference>
<gene>
    <name evidence="10" type="primary">tyrB</name>
    <name evidence="10" type="ORF">BQ8482_60170</name>
</gene>